<proteinExistence type="predicted"/>
<reference evidence="1" key="1">
    <citation type="submission" date="2022-09" db="EMBL/GenBank/DDBJ databases">
        <title>Fusarium specimens isolated from Avocado Roots.</title>
        <authorList>
            <person name="Stajich J."/>
            <person name="Roper C."/>
            <person name="Heimlech-Rivalta G."/>
        </authorList>
    </citation>
    <scope>NUCLEOTIDE SEQUENCE</scope>
    <source>
        <strain evidence="1">A02</strain>
    </source>
</reference>
<gene>
    <name evidence="1" type="ORF">NW755_007895</name>
</gene>
<organism evidence="1 2">
    <name type="scientific">Fusarium falciforme</name>
    <dbReference type="NCBI Taxonomy" id="195108"/>
    <lineage>
        <taxon>Eukaryota</taxon>
        <taxon>Fungi</taxon>
        <taxon>Dikarya</taxon>
        <taxon>Ascomycota</taxon>
        <taxon>Pezizomycotina</taxon>
        <taxon>Sordariomycetes</taxon>
        <taxon>Hypocreomycetidae</taxon>
        <taxon>Hypocreales</taxon>
        <taxon>Nectriaceae</taxon>
        <taxon>Fusarium</taxon>
        <taxon>Fusarium solani species complex</taxon>
    </lineage>
</organism>
<dbReference type="Proteomes" id="UP001152087">
    <property type="component" value="Unassembled WGS sequence"/>
</dbReference>
<comment type="caution">
    <text evidence="1">The sequence shown here is derived from an EMBL/GenBank/DDBJ whole genome shotgun (WGS) entry which is preliminary data.</text>
</comment>
<accession>A0A9W8UYP8</accession>
<dbReference type="AlphaFoldDB" id="A0A9W8UYP8"/>
<dbReference type="EMBL" id="JAOQAV010000021">
    <property type="protein sequence ID" value="KAJ4186042.1"/>
    <property type="molecule type" value="Genomic_DNA"/>
</dbReference>
<evidence type="ECO:0000313" key="1">
    <source>
        <dbReference type="EMBL" id="KAJ4186042.1"/>
    </source>
</evidence>
<sequence length="106" mass="11833">MPRLKPPIAICGWPADALVIDLTRQSCSSYCFSPAKHEMNAGTPLSRQHSIKGFTLPPGFASIELEAKQPASPVSEKTVPDFWRYPRRISLPQKEPRTSRRSSGRL</sequence>
<name>A0A9W8UYP8_9HYPO</name>
<evidence type="ECO:0000313" key="2">
    <source>
        <dbReference type="Proteomes" id="UP001152087"/>
    </source>
</evidence>
<protein>
    <submittedName>
        <fullName evidence="1">Uncharacterized protein</fullName>
    </submittedName>
</protein>
<keyword evidence="2" id="KW-1185">Reference proteome</keyword>